<dbReference type="HAMAP" id="MF_00211">
    <property type="entry name" value="TrpD"/>
    <property type="match status" value="1"/>
</dbReference>
<gene>
    <name evidence="12" type="primary">TRP4</name>
    <name evidence="12" type="ORF">IWQ62_004987</name>
</gene>
<dbReference type="EMBL" id="JANBPY010001865">
    <property type="protein sequence ID" value="KAJ1957924.1"/>
    <property type="molecule type" value="Genomic_DNA"/>
</dbReference>
<feature type="domain" description="Glycosyl transferase family 3" evidence="10">
    <location>
        <begin position="96"/>
        <end position="348"/>
    </location>
</feature>
<dbReference type="FunFam" id="3.40.1030.10:FF:000002">
    <property type="entry name" value="Anthranilate phosphoribosyltransferase"/>
    <property type="match status" value="1"/>
</dbReference>
<feature type="domain" description="Glycosyl transferase family 3 N-terminal" evidence="11">
    <location>
        <begin position="21"/>
        <end position="82"/>
    </location>
</feature>
<evidence type="ECO:0000313" key="12">
    <source>
        <dbReference type="EMBL" id="KAJ1957924.1"/>
    </source>
</evidence>
<dbReference type="GO" id="GO:0004048">
    <property type="term" value="F:anthranilate phosphoribosyltransferase activity"/>
    <property type="evidence" value="ECO:0007669"/>
    <property type="project" value="UniProtKB-EC"/>
</dbReference>
<dbReference type="InterPro" id="IPR000312">
    <property type="entry name" value="Glycosyl_Trfase_fam3"/>
</dbReference>
<keyword evidence="13" id="KW-1185">Reference proteome</keyword>
<keyword evidence="7" id="KW-0057">Aromatic amino acid biosynthesis</keyword>
<dbReference type="NCBIfam" id="TIGR01245">
    <property type="entry name" value="trpD"/>
    <property type="match status" value="1"/>
</dbReference>
<name>A0A9W8ALB4_9FUNG</name>
<evidence type="ECO:0000256" key="4">
    <source>
        <dbReference type="ARBA" id="ARBA00022676"/>
    </source>
</evidence>
<proteinExistence type="inferred from homology"/>
<comment type="similarity">
    <text evidence="8">Belongs to the anthranilate phosphoribosyltransferase family.</text>
</comment>
<dbReference type="PANTHER" id="PTHR43285:SF2">
    <property type="entry name" value="ANTHRANILATE PHOSPHORIBOSYLTRANSFERASE"/>
    <property type="match status" value="1"/>
</dbReference>
<sequence length="362" mass="38950">MTQPSNDQLLPSMHPRLVVALKQLAADPNSFTVEQLTECLNLIFQGNGSTAQIAAFLVTLSLTRVDQNPGIIAATAQTLLKYAVPVPIAWDRNTSQKIVDIVGTGGDGHNTFNVSTSAAIVAAGAGCKVAKHGNRSASSNSGSADMLEALGCDLHNFHPEQIGEFLRHHNFCFLFAPRFHPSIGRVAKIRKEVGIRTVFNVVGPLINPVVPKHVIVGVYTPSLGPIIAQALMLNGVEHGLVVCGEEGLDEISPQGRTFVWQIRDQRITETSVHPSDFGLPTYPLAEVQGVSGTENAKYLQRILDGEITESPILDYILMNTSALLVVAGIARSYREGVTLARESITSQRAKQALADFAAFTRP</sequence>
<dbReference type="Gene3D" id="3.40.1030.10">
    <property type="entry name" value="Nucleoside phosphorylase/phosphoribosyltransferase catalytic domain"/>
    <property type="match status" value="1"/>
</dbReference>
<reference evidence="12" key="1">
    <citation type="submission" date="2022-07" db="EMBL/GenBank/DDBJ databases">
        <title>Phylogenomic reconstructions and comparative analyses of Kickxellomycotina fungi.</title>
        <authorList>
            <person name="Reynolds N.K."/>
            <person name="Stajich J.E."/>
            <person name="Barry K."/>
            <person name="Grigoriev I.V."/>
            <person name="Crous P."/>
            <person name="Smith M.E."/>
        </authorList>
    </citation>
    <scope>NUCLEOTIDE SEQUENCE</scope>
    <source>
        <strain evidence="12">RSA 1196</strain>
    </source>
</reference>
<organism evidence="12 13">
    <name type="scientific">Dispira parvispora</name>
    <dbReference type="NCBI Taxonomy" id="1520584"/>
    <lineage>
        <taxon>Eukaryota</taxon>
        <taxon>Fungi</taxon>
        <taxon>Fungi incertae sedis</taxon>
        <taxon>Zoopagomycota</taxon>
        <taxon>Kickxellomycotina</taxon>
        <taxon>Dimargaritomycetes</taxon>
        <taxon>Dimargaritales</taxon>
        <taxon>Dimargaritaceae</taxon>
        <taxon>Dispira</taxon>
    </lineage>
</organism>
<dbReference type="InterPro" id="IPR017459">
    <property type="entry name" value="Glycosyl_Trfase_fam3_N_dom"/>
</dbReference>
<evidence type="ECO:0000256" key="8">
    <source>
        <dbReference type="ARBA" id="ARBA00061500"/>
    </source>
</evidence>
<evidence type="ECO:0000256" key="5">
    <source>
        <dbReference type="ARBA" id="ARBA00022679"/>
    </source>
</evidence>
<dbReference type="Proteomes" id="UP001150925">
    <property type="component" value="Unassembled WGS sequence"/>
</dbReference>
<evidence type="ECO:0000313" key="13">
    <source>
        <dbReference type="Proteomes" id="UP001150925"/>
    </source>
</evidence>
<evidence type="ECO:0000259" key="10">
    <source>
        <dbReference type="Pfam" id="PF00591"/>
    </source>
</evidence>
<dbReference type="Pfam" id="PF00591">
    <property type="entry name" value="Glycos_transf_3"/>
    <property type="match status" value="1"/>
</dbReference>
<dbReference type="AlphaFoldDB" id="A0A9W8ALB4"/>
<evidence type="ECO:0000256" key="3">
    <source>
        <dbReference type="ARBA" id="ARBA00022605"/>
    </source>
</evidence>
<accession>A0A9W8ALB4</accession>
<dbReference type="GO" id="GO:0000162">
    <property type="term" value="P:L-tryptophan biosynthetic process"/>
    <property type="evidence" value="ECO:0007669"/>
    <property type="project" value="UniProtKB-KW"/>
</dbReference>
<keyword evidence="6" id="KW-0822">Tryptophan biosynthesis</keyword>
<keyword evidence="3" id="KW-0028">Amino-acid biosynthesis</keyword>
<dbReference type="InterPro" id="IPR035902">
    <property type="entry name" value="Nuc_phospho_transferase"/>
</dbReference>
<keyword evidence="5 12" id="KW-0808">Transferase</keyword>
<dbReference type="GO" id="GO:0005829">
    <property type="term" value="C:cytosol"/>
    <property type="evidence" value="ECO:0007669"/>
    <property type="project" value="TreeGrafter"/>
</dbReference>
<evidence type="ECO:0000256" key="2">
    <source>
        <dbReference type="ARBA" id="ARBA00011948"/>
    </source>
</evidence>
<protein>
    <recommendedName>
        <fullName evidence="9">Anthranilate phosphoribosyltransferase</fullName>
        <ecNumber evidence="2">2.4.2.18</ecNumber>
    </recommendedName>
</protein>
<dbReference type="EC" id="2.4.2.18" evidence="2"/>
<dbReference type="SUPFAM" id="SSF52418">
    <property type="entry name" value="Nucleoside phosphorylase/phosphoribosyltransferase catalytic domain"/>
    <property type="match status" value="1"/>
</dbReference>
<evidence type="ECO:0000256" key="6">
    <source>
        <dbReference type="ARBA" id="ARBA00022822"/>
    </source>
</evidence>
<comment type="pathway">
    <text evidence="1">Amino-acid biosynthesis; L-tryptophan biosynthesis; L-tryptophan from chorismate: step 2/5.</text>
</comment>
<dbReference type="PANTHER" id="PTHR43285">
    <property type="entry name" value="ANTHRANILATE PHOSPHORIBOSYLTRANSFERASE"/>
    <property type="match status" value="1"/>
</dbReference>
<dbReference type="InterPro" id="IPR005940">
    <property type="entry name" value="Anthranilate_Pribosyl_Tfrase"/>
</dbReference>
<evidence type="ECO:0000259" key="11">
    <source>
        <dbReference type="Pfam" id="PF02885"/>
    </source>
</evidence>
<keyword evidence="4 12" id="KW-0328">Glycosyltransferase</keyword>
<dbReference type="Gene3D" id="1.20.970.10">
    <property type="entry name" value="Transferase, Pyrimidine Nucleoside Phosphorylase, Chain C"/>
    <property type="match status" value="1"/>
</dbReference>
<evidence type="ECO:0000256" key="7">
    <source>
        <dbReference type="ARBA" id="ARBA00023141"/>
    </source>
</evidence>
<comment type="caution">
    <text evidence="12">The sequence shown here is derived from an EMBL/GenBank/DDBJ whole genome shotgun (WGS) entry which is preliminary data.</text>
</comment>
<evidence type="ECO:0000256" key="1">
    <source>
        <dbReference type="ARBA" id="ARBA00004907"/>
    </source>
</evidence>
<dbReference type="OrthoDB" id="427800at2759"/>
<dbReference type="Pfam" id="PF02885">
    <property type="entry name" value="Glycos_trans_3N"/>
    <property type="match status" value="1"/>
</dbReference>
<evidence type="ECO:0000256" key="9">
    <source>
        <dbReference type="ARBA" id="ARBA00071401"/>
    </source>
</evidence>